<dbReference type="AlphaFoldDB" id="G2DHW0"/>
<protein>
    <submittedName>
        <fullName evidence="1">Uncharacterized protein</fullName>
    </submittedName>
</protein>
<dbReference type="Proteomes" id="UP000004491">
    <property type="component" value="Unassembled WGS sequence"/>
</dbReference>
<proteinExistence type="predicted"/>
<accession>G2DHW0</accession>
<gene>
    <name evidence="1" type="ORF">Rifp1Sym_gc00010</name>
</gene>
<sequence>MMWQQVLQADKEIVEGVSVKRREGSSRMRLPVVVDQGLDIRSDASPFLEGGKQGVDAASRSDQKQWCLFLTLGCAEAGAYFL</sequence>
<dbReference type="EMBL" id="AFOC01000160">
    <property type="protein sequence ID" value="EGV49791.1"/>
    <property type="molecule type" value="Genomic_DNA"/>
</dbReference>
<name>G2DHW0_9GAMM</name>
<evidence type="ECO:0000313" key="1">
    <source>
        <dbReference type="EMBL" id="EGV49791.1"/>
    </source>
</evidence>
<organism evidence="1 2">
    <name type="scientific">endosymbiont of Riftia pachyptila</name>
    <name type="common">vent Ph05</name>
    <dbReference type="NCBI Taxonomy" id="1048808"/>
    <lineage>
        <taxon>Bacteria</taxon>
        <taxon>Pseudomonadati</taxon>
        <taxon>Pseudomonadota</taxon>
        <taxon>Gammaproteobacteria</taxon>
        <taxon>sulfur-oxidizing symbionts</taxon>
    </lineage>
</organism>
<keyword evidence="2" id="KW-1185">Reference proteome</keyword>
<reference evidence="1" key="1">
    <citation type="journal article" date="2011" name="ISME J.">
        <title>The endosymbionts of the deep-sea tubeworms Riftia pachyptila and Tevnia jerichonana share an identical physiology as revealed by proteogenomic analyses.</title>
        <authorList>
            <person name="Gardebrecht A."/>
            <person name="Markert S."/>
            <person name="Felbeck H."/>
            <person name="Thuermer A."/>
            <person name="Albrecht D."/>
            <person name="Wollherr A."/>
            <person name="Kabisch J."/>
            <person name="Lehmann R."/>
            <person name="Daniel R."/>
            <person name="Liesegang H."/>
            <person name="Hecker M."/>
            <person name="Sievert S.M."/>
            <person name="Schweder T."/>
        </authorList>
    </citation>
    <scope>NUCLEOTIDE SEQUENCE [LARGE SCALE GENOMIC DNA]</scope>
</reference>
<comment type="caution">
    <text evidence="1">The sequence shown here is derived from an EMBL/GenBank/DDBJ whole genome shotgun (WGS) entry which is preliminary data.</text>
</comment>
<evidence type="ECO:0000313" key="2">
    <source>
        <dbReference type="Proteomes" id="UP000004491"/>
    </source>
</evidence>